<proteinExistence type="inferred from homology"/>
<dbReference type="EMBL" id="JAKLTR010000020">
    <property type="protein sequence ID" value="MCG2617384.1"/>
    <property type="molecule type" value="Genomic_DNA"/>
</dbReference>
<accession>A0ABS9KYC4</accession>
<organism evidence="3 4">
    <name type="scientific">Terrimonas ginsenosidimutans</name>
    <dbReference type="NCBI Taxonomy" id="2908004"/>
    <lineage>
        <taxon>Bacteria</taxon>
        <taxon>Pseudomonadati</taxon>
        <taxon>Bacteroidota</taxon>
        <taxon>Chitinophagia</taxon>
        <taxon>Chitinophagales</taxon>
        <taxon>Chitinophagaceae</taxon>
        <taxon>Terrimonas</taxon>
    </lineage>
</organism>
<dbReference type="Proteomes" id="UP001165367">
    <property type="component" value="Unassembled WGS sequence"/>
</dbReference>
<dbReference type="GO" id="GO:0009002">
    <property type="term" value="F:serine-type D-Ala-D-Ala carboxypeptidase activity"/>
    <property type="evidence" value="ECO:0007669"/>
    <property type="project" value="UniProtKB-EC"/>
</dbReference>
<evidence type="ECO:0000313" key="3">
    <source>
        <dbReference type="EMBL" id="MCG2617384.1"/>
    </source>
</evidence>
<keyword evidence="2 3" id="KW-0378">Hydrolase</keyword>
<protein>
    <submittedName>
        <fullName evidence="3">D-alanyl-D-alanine carboxypeptidase/D-alanyl-D-alanine-endopeptidase</fullName>
        <ecNumber evidence="3">3.4.16.4</ecNumber>
    </submittedName>
</protein>
<dbReference type="PRINTS" id="PR00922">
    <property type="entry name" value="DADACBPTASE3"/>
</dbReference>
<name>A0ABS9KYC4_9BACT</name>
<dbReference type="InterPro" id="IPR012338">
    <property type="entry name" value="Beta-lactam/transpept-like"/>
</dbReference>
<comment type="caution">
    <text evidence="3">The sequence shown here is derived from an EMBL/GenBank/DDBJ whole genome shotgun (WGS) entry which is preliminary data.</text>
</comment>
<dbReference type="NCBIfam" id="TIGR00666">
    <property type="entry name" value="PBP4"/>
    <property type="match status" value="1"/>
</dbReference>
<dbReference type="InterPro" id="IPR000667">
    <property type="entry name" value="Peptidase_S13"/>
</dbReference>
<comment type="similarity">
    <text evidence="1">Belongs to the peptidase S13 family.</text>
</comment>
<evidence type="ECO:0000313" key="4">
    <source>
        <dbReference type="Proteomes" id="UP001165367"/>
    </source>
</evidence>
<reference evidence="3" key="1">
    <citation type="submission" date="2022-01" db="EMBL/GenBank/DDBJ databases">
        <authorList>
            <person name="Jo J.-H."/>
            <person name="Im W.-T."/>
        </authorList>
    </citation>
    <scope>NUCLEOTIDE SEQUENCE</scope>
    <source>
        <strain evidence="3">NA20</strain>
    </source>
</reference>
<dbReference type="Gene3D" id="3.40.710.10">
    <property type="entry name" value="DD-peptidase/beta-lactamase superfamily"/>
    <property type="match status" value="2"/>
</dbReference>
<dbReference type="PANTHER" id="PTHR30023">
    <property type="entry name" value="D-ALANYL-D-ALANINE CARBOXYPEPTIDASE"/>
    <property type="match status" value="1"/>
</dbReference>
<keyword evidence="3" id="KW-0645">Protease</keyword>
<keyword evidence="3" id="KW-0121">Carboxypeptidase</keyword>
<evidence type="ECO:0000256" key="1">
    <source>
        <dbReference type="ARBA" id="ARBA00006096"/>
    </source>
</evidence>
<dbReference type="RefSeq" id="WP_237876150.1">
    <property type="nucleotide sequence ID" value="NZ_JAKLTR010000020.1"/>
</dbReference>
<gene>
    <name evidence="3" type="primary">dacB</name>
    <name evidence="3" type="ORF">LZZ85_24010</name>
</gene>
<evidence type="ECO:0000256" key="2">
    <source>
        <dbReference type="ARBA" id="ARBA00022801"/>
    </source>
</evidence>
<dbReference type="EC" id="3.4.16.4" evidence="3"/>
<dbReference type="PANTHER" id="PTHR30023:SF0">
    <property type="entry name" value="PENICILLIN-SENSITIVE CARBOXYPEPTIDASE A"/>
    <property type="match status" value="1"/>
</dbReference>
<keyword evidence="4" id="KW-1185">Reference proteome</keyword>
<dbReference type="Pfam" id="PF02113">
    <property type="entry name" value="Peptidase_S13"/>
    <property type="match status" value="1"/>
</dbReference>
<dbReference type="SUPFAM" id="SSF56601">
    <property type="entry name" value="beta-lactamase/transpeptidase-like"/>
    <property type="match status" value="1"/>
</dbReference>
<sequence>MFFYMSLLMISSTVFGQNTTTHVQDAFRQFESDDQVKHALVSLYVIDAKTGKVVFDRNSQIGLAPASTQKIITSVTAFELLGKDYRYKTNFGVTVVPEGQVLYVKGSGDPTLGSWRWENTKEEQVTNRIKKAIGVNASTIRNVRFDTTGWSDTGTPDGWIWQDIGNYYGAGAGSLNWRENQYDLILKAGPNTGDPVEVVKTEPRLYADTVFSMATAGPKGSGDNAYIYKPGERYAKYGTIAGSVVKGTIPAGESAFRISGSMLNPFSEFKSLFFRTTKNGYEAAGLEDFIAKPGTGVVYLHEEVSPPLDSIIYWFNKKSINLYGEALIKTIGFEKNKKGYTREGIKILRSFWKEKGLDDEELNMVDGSGLSPLNRVTTHAQVTILHYAKARSWYPSFYAALPEYNAMKMKSGTISGAKGFCGYHKAKDGNEYIFSFLVNNYSGTASSLVNKMYKVLDVLK</sequence>